<dbReference type="RefSeq" id="WP_132526011.1">
    <property type="nucleotide sequence ID" value="NZ_SMFV01000002.1"/>
</dbReference>
<sequence>MDKEKSLKEYIREIVTHLEEEYPSLFFYSGSNDTAVLRDWYSMQIPLHFVLLVLSENPPQGRFTLCDIDRLVRERFKQFTRKEAKFALGSLQEETIPYRKLDKLYTILKSILLELEIDDLSIIERLEELKGLDSLKEIEEELINLEEKFYDFLFQYSPYAESCKHLAVEKLKPYRFYWHEKVYEVTERALIKKCLRKKHGIPEFTLL</sequence>
<reference evidence="1 2" key="1">
    <citation type="submission" date="2019-03" db="EMBL/GenBank/DDBJ databases">
        <title>Genomic Encyclopedia of Archaeal and Bacterial Type Strains, Phase II (KMG-II): from individual species to whole genera.</title>
        <authorList>
            <person name="Goeker M."/>
        </authorList>
    </citation>
    <scope>NUCLEOTIDE SEQUENCE [LARGE SCALE GENOMIC DNA]</scope>
    <source>
        <strain evidence="1 2">DSM 24425</strain>
    </source>
</reference>
<proteinExistence type="predicted"/>
<organism evidence="1 2">
    <name type="scientific">Phorcysia thermohydrogeniphila</name>
    <dbReference type="NCBI Taxonomy" id="936138"/>
    <lineage>
        <taxon>Bacteria</taxon>
        <taxon>Pseudomonadati</taxon>
        <taxon>Aquificota</taxon>
        <taxon>Aquificia</taxon>
        <taxon>Desulfurobacteriales</taxon>
        <taxon>Desulfurobacteriaceae</taxon>
        <taxon>Phorcysia</taxon>
    </lineage>
</organism>
<comment type="caution">
    <text evidence="1">The sequence shown here is derived from an EMBL/GenBank/DDBJ whole genome shotgun (WGS) entry which is preliminary data.</text>
</comment>
<keyword evidence="2" id="KW-1185">Reference proteome</keyword>
<protein>
    <submittedName>
        <fullName evidence="1">Uncharacterized protein</fullName>
    </submittedName>
</protein>
<dbReference type="EMBL" id="SMFV01000002">
    <property type="protein sequence ID" value="TCK05367.1"/>
    <property type="molecule type" value="Genomic_DNA"/>
</dbReference>
<name>A0A4R1GAV2_9BACT</name>
<gene>
    <name evidence="1" type="ORF">CLV27_0794</name>
</gene>
<dbReference type="AlphaFoldDB" id="A0A4R1GAV2"/>
<dbReference type="OrthoDB" id="14577at2"/>
<evidence type="ECO:0000313" key="1">
    <source>
        <dbReference type="EMBL" id="TCK05367.1"/>
    </source>
</evidence>
<dbReference type="Proteomes" id="UP000295777">
    <property type="component" value="Unassembled WGS sequence"/>
</dbReference>
<accession>A0A4R1GAV2</accession>
<evidence type="ECO:0000313" key="2">
    <source>
        <dbReference type="Proteomes" id="UP000295777"/>
    </source>
</evidence>